<comment type="caution">
    <text evidence="3">The sequence shown here is derived from an EMBL/GenBank/DDBJ whole genome shotgun (WGS) entry which is preliminary data.</text>
</comment>
<accession>A0ABS9VQ38</accession>
<reference evidence="3 4" key="1">
    <citation type="submission" date="2022-03" db="EMBL/GenBank/DDBJ databases">
        <authorList>
            <person name="Jo J.-H."/>
            <person name="Im W.-T."/>
        </authorList>
    </citation>
    <scope>NUCLEOTIDE SEQUENCE [LARGE SCALE GENOMIC DNA]</scope>
    <source>
        <strain evidence="3 4">SM33</strain>
    </source>
</reference>
<dbReference type="GO" id="GO:0016787">
    <property type="term" value="F:hydrolase activity"/>
    <property type="evidence" value="ECO:0007669"/>
    <property type="project" value="UniProtKB-KW"/>
</dbReference>
<name>A0ABS9VQ38_9SPHN</name>
<dbReference type="EMBL" id="JAKZHW010000002">
    <property type="protein sequence ID" value="MCH8616624.1"/>
    <property type="molecule type" value="Genomic_DNA"/>
</dbReference>
<dbReference type="InterPro" id="IPR000801">
    <property type="entry name" value="Esterase-like"/>
</dbReference>
<sequence length="309" mass="33421">MSGLVEQQFPEWALLPNTRYFEVDSARAGARYAVWVTVPPQYELNGEEHYTLVFAPDGNGMAPGAAPRMQMLSTDPIAPIEPFILVCIGYCGKDAGRTLAVRARDLLPPGEALPEGVEQSMSKIVAMGLLDQEGADLYLRHLRAPAADKFLAFITDELFPMIAAQWRVKPGDHGLFGYSYGGLFAAYAALRRPTLVTRIGAGSPGILAGSSRIFDLYRKDREDDVDHGGRRLHLTVCETELTVPGYYQAAIGAGVSEFLMLAGTQPLKGLTLTSRIIPLESHATGGLASWADYLRTCLPGQPGRSPLAA</sequence>
<dbReference type="InterPro" id="IPR052558">
    <property type="entry name" value="Siderophore_Hydrolase_D"/>
</dbReference>
<dbReference type="SUPFAM" id="SSF53474">
    <property type="entry name" value="alpha/beta-Hydrolases"/>
    <property type="match status" value="1"/>
</dbReference>
<dbReference type="Gene3D" id="3.40.50.1820">
    <property type="entry name" value="alpha/beta hydrolase"/>
    <property type="match status" value="1"/>
</dbReference>
<evidence type="ECO:0000313" key="4">
    <source>
        <dbReference type="Proteomes" id="UP001203058"/>
    </source>
</evidence>
<dbReference type="Pfam" id="PF00756">
    <property type="entry name" value="Esterase"/>
    <property type="match status" value="1"/>
</dbReference>
<comment type="similarity">
    <text evidence="1">Belongs to the esterase D family.</text>
</comment>
<protein>
    <submittedName>
        <fullName evidence="3">Alpha/beta hydrolase-fold protein</fullName>
    </submittedName>
</protein>
<dbReference type="Proteomes" id="UP001203058">
    <property type="component" value="Unassembled WGS sequence"/>
</dbReference>
<organism evidence="3 4">
    <name type="scientific">Sphingomonas telluris</name>
    <dbReference type="NCBI Taxonomy" id="2907998"/>
    <lineage>
        <taxon>Bacteria</taxon>
        <taxon>Pseudomonadati</taxon>
        <taxon>Pseudomonadota</taxon>
        <taxon>Alphaproteobacteria</taxon>
        <taxon>Sphingomonadales</taxon>
        <taxon>Sphingomonadaceae</taxon>
        <taxon>Sphingomonas</taxon>
    </lineage>
</organism>
<dbReference type="InterPro" id="IPR029058">
    <property type="entry name" value="AB_hydrolase_fold"/>
</dbReference>
<keyword evidence="2 3" id="KW-0378">Hydrolase</keyword>
<dbReference type="PANTHER" id="PTHR40841">
    <property type="entry name" value="SIDEROPHORE TRIACETYLFUSARININE C ESTERASE"/>
    <property type="match status" value="1"/>
</dbReference>
<dbReference type="PANTHER" id="PTHR40841:SF2">
    <property type="entry name" value="SIDEROPHORE-DEGRADING ESTERASE (EUROFUNG)"/>
    <property type="match status" value="1"/>
</dbReference>
<gene>
    <name evidence="3" type="ORF">LZ016_11000</name>
</gene>
<dbReference type="RefSeq" id="WP_241447526.1">
    <property type="nucleotide sequence ID" value="NZ_JAKZHW010000002.1"/>
</dbReference>
<proteinExistence type="inferred from homology"/>
<evidence type="ECO:0000313" key="3">
    <source>
        <dbReference type="EMBL" id="MCH8616624.1"/>
    </source>
</evidence>
<evidence type="ECO:0000256" key="2">
    <source>
        <dbReference type="ARBA" id="ARBA00022801"/>
    </source>
</evidence>
<evidence type="ECO:0000256" key="1">
    <source>
        <dbReference type="ARBA" id="ARBA00005622"/>
    </source>
</evidence>
<keyword evidence="4" id="KW-1185">Reference proteome</keyword>